<evidence type="ECO:0000256" key="1">
    <source>
        <dbReference type="SAM" id="Coils"/>
    </source>
</evidence>
<dbReference type="EMBL" id="JDSO01000009">
    <property type="protein sequence ID" value="KDB49177.1"/>
    <property type="molecule type" value="Genomic_DNA"/>
</dbReference>
<feature type="transmembrane region" description="Helical" evidence="2">
    <location>
        <begin position="173"/>
        <end position="194"/>
    </location>
</feature>
<dbReference type="RefSeq" id="WP_035494250.1">
    <property type="nucleotide sequence ID" value="NZ_JDSO01000009.1"/>
</dbReference>
<comment type="caution">
    <text evidence="3">The sequence shown here is derived from an EMBL/GenBank/DDBJ whole genome shotgun (WGS) entry which is preliminary data.</text>
</comment>
<proteinExistence type="predicted"/>
<evidence type="ECO:0000313" key="3">
    <source>
        <dbReference type="EMBL" id="KDB49177.1"/>
    </source>
</evidence>
<evidence type="ECO:0000313" key="4">
    <source>
        <dbReference type="Proteomes" id="UP000027036"/>
    </source>
</evidence>
<reference evidence="3 4" key="1">
    <citation type="submission" date="2014-02" db="EMBL/GenBank/DDBJ databases">
        <title>Comparative genomics of Haemophilus parasuis isolated from pig lungs.</title>
        <authorList>
            <person name="Kittichotirat W."/>
            <person name="Bumgarner R.E."/>
            <person name="Lawrence P."/>
        </authorList>
    </citation>
    <scope>NUCLEOTIDE SEQUENCE [LARGE SCALE GENOMIC DNA]</scope>
    <source>
        <strain evidence="3 4">HPS10</strain>
    </source>
</reference>
<keyword evidence="2" id="KW-1133">Transmembrane helix</keyword>
<gene>
    <name evidence="3" type="ORF">HPS10_00700</name>
</gene>
<feature type="coiled-coil region" evidence="1">
    <location>
        <begin position="141"/>
        <end position="179"/>
    </location>
</feature>
<keyword evidence="2" id="KW-0472">Membrane</keyword>
<evidence type="ECO:0000256" key="2">
    <source>
        <dbReference type="SAM" id="Phobius"/>
    </source>
</evidence>
<dbReference type="AlphaFoldDB" id="A0A836MG06"/>
<sequence length="314" mass="36980">MSQNYNIDTIIKYLNNLISVLEKNYNPNIANIQRSNIQDLISLCHFLGNLRLSSKEKEISISAFSEFDANLRSSYQNGELLEQNFDLFYEQLNKFILKFSNEIYAETVFGLTNSVDKLELISSLNTDDTKKYLKTAEEIYLKKTEQDRLNEQAQKSEILNKLKEMKNKARCQVRNLTLTIFVLFSFLLLGFYYFNQNPEVFIKYGISNYIIYALIYIPIMSFIWYFFRQRSYAVKIATDYEFKLNSFNLFLYSHNWVNEKIENKEMQDKTYSILVENLLSTLADNPTRLYEKDVKGLPVDEVLSIVKELNKGSK</sequence>
<organism evidence="3 4">
    <name type="scientific">Glaesserella parasuis HPS10</name>
    <dbReference type="NCBI Taxonomy" id="1450514"/>
    <lineage>
        <taxon>Bacteria</taxon>
        <taxon>Pseudomonadati</taxon>
        <taxon>Pseudomonadota</taxon>
        <taxon>Gammaproteobacteria</taxon>
        <taxon>Pasteurellales</taxon>
        <taxon>Pasteurellaceae</taxon>
        <taxon>Glaesserella</taxon>
    </lineage>
</organism>
<feature type="transmembrane region" description="Helical" evidence="2">
    <location>
        <begin position="206"/>
        <end position="227"/>
    </location>
</feature>
<keyword evidence="1" id="KW-0175">Coiled coil</keyword>
<protein>
    <submittedName>
        <fullName evidence="3">Uncharacterized protein</fullName>
    </submittedName>
</protein>
<accession>A0A836MG06</accession>
<keyword evidence="2" id="KW-0812">Transmembrane</keyword>
<dbReference type="Proteomes" id="UP000027036">
    <property type="component" value="Unassembled WGS sequence"/>
</dbReference>
<name>A0A836MG06_GLAPU</name>